<reference evidence="2" key="1">
    <citation type="journal article" date="2022" name="Mol. Ecol. Resour.">
        <title>The genomes of chicory, endive, great burdock and yacon provide insights into Asteraceae palaeo-polyploidization history and plant inulin production.</title>
        <authorList>
            <person name="Fan W."/>
            <person name="Wang S."/>
            <person name="Wang H."/>
            <person name="Wang A."/>
            <person name="Jiang F."/>
            <person name="Liu H."/>
            <person name="Zhao H."/>
            <person name="Xu D."/>
            <person name="Zhang Y."/>
        </authorList>
    </citation>
    <scope>NUCLEOTIDE SEQUENCE [LARGE SCALE GENOMIC DNA]</scope>
    <source>
        <strain evidence="2">cv. Niubang</strain>
    </source>
</reference>
<protein>
    <submittedName>
        <fullName evidence="1">Uncharacterized protein</fullName>
    </submittedName>
</protein>
<proteinExistence type="predicted"/>
<comment type="caution">
    <text evidence="1">The sequence shown here is derived from an EMBL/GenBank/DDBJ whole genome shotgun (WGS) entry which is preliminary data.</text>
</comment>
<keyword evidence="2" id="KW-1185">Reference proteome</keyword>
<evidence type="ECO:0000313" key="1">
    <source>
        <dbReference type="EMBL" id="KAI3684906.1"/>
    </source>
</evidence>
<evidence type="ECO:0000313" key="2">
    <source>
        <dbReference type="Proteomes" id="UP001055879"/>
    </source>
</evidence>
<organism evidence="1 2">
    <name type="scientific">Arctium lappa</name>
    <name type="common">Greater burdock</name>
    <name type="synonym">Lappa major</name>
    <dbReference type="NCBI Taxonomy" id="4217"/>
    <lineage>
        <taxon>Eukaryota</taxon>
        <taxon>Viridiplantae</taxon>
        <taxon>Streptophyta</taxon>
        <taxon>Embryophyta</taxon>
        <taxon>Tracheophyta</taxon>
        <taxon>Spermatophyta</taxon>
        <taxon>Magnoliopsida</taxon>
        <taxon>eudicotyledons</taxon>
        <taxon>Gunneridae</taxon>
        <taxon>Pentapetalae</taxon>
        <taxon>asterids</taxon>
        <taxon>campanulids</taxon>
        <taxon>Asterales</taxon>
        <taxon>Asteraceae</taxon>
        <taxon>Carduoideae</taxon>
        <taxon>Cardueae</taxon>
        <taxon>Arctiinae</taxon>
        <taxon>Arctium</taxon>
    </lineage>
</organism>
<name>A0ACB8YHH2_ARCLA</name>
<accession>A0ACB8YHH2</accession>
<sequence>MDTDFSDRDTITTDNAYLDVEVFRGISTLNPYITSKMRGTSYTKSDDVIARFRYNEEELERNINLIDELKALYPNDILYVPGQVQRFIESSDLVDIRKSSSTITSNDRDFLYITETRTKKLRQLQSLIDPSSDLSEGEKHSHPSTNTGADEINDDDESYKPSEEVAFENTDSNEMEIIEGEDKKKVDDLKDQQKDDPKLRGRESVTPPNLKRATN</sequence>
<reference evidence="1 2" key="2">
    <citation type="journal article" date="2022" name="Mol. Ecol. Resour.">
        <title>The genomes of chicory, endive, great burdock and yacon provide insights into Asteraceae paleo-polyploidization history and plant inulin production.</title>
        <authorList>
            <person name="Fan W."/>
            <person name="Wang S."/>
            <person name="Wang H."/>
            <person name="Wang A."/>
            <person name="Jiang F."/>
            <person name="Liu H."/>
            <person name="Zhao H."/>
            <person name="Xu D."/>
            <person name="Zhang Y."/>
        </authorList>
    </citation>
    <scope>NUCLEOTIDE SEQUENCE [LARGE SCALE GENOMIC DNA]</scope>
    <source>
        <strain evidence="2">cv. Niubang</strain>
    </source>
</reference>
<dbReference type="Proteomes" id="UP001055879">
    <property type="component" value="Linkage Group LG12"/>
</dbReference>
<dbReference type="EMBL" id="CM042058">
    <property type="protein sequence ID" value="KAI3684906.1"/>
    <property type="molecule type" value="Genomic_DNA"/>
</dbReference>
<gene>
    <name evidence="1" type="ORF">L6452_34135</name>
</gene>